<gene>
    <name evidence="1" type="ORF">TTHERM_000770619</name>
</gene>
<dbReference type="GeneID" id="24440587"/>
<evidence type="ECO:0000313" key="1">
    <source>
        <dbReference type="EMBL" id="EWS74937.1"/>
    </source>
</evidence>
<dbReference type="Proteomes" id="UP000009168">
    <property type="component" value="Unassembled WGS sequence"/>
</dbReference>
<accession>W7XC37</accession>
<evidence type="ECO:0000313" key="2">
    <source>
        <dbReference type="Proteomes" id="UP000009168"/>
    </source>
</evidence>
<sequence length="439" mass="51745">MSIQCSENNSQRTSSEDILQNKYNPYEGNIEIIINSKAITKKKKKKQQEINSKNFGGQCQFKMINYYSIQRSLNLKKLFHLAGGLLIDISDPIQQIPDYSYYNVCKIVQSSNKFRDGSVQFQMGCLDITFDYGLVTNILYSTQNEDNFTLANILDEAQPKIILIKEKIDMLYLKYNIQDIESITNQRKLYLEQYKQQYLEQNQNEDDFYSVTCYSLDVHLKSIFSSFHQFSKSLIALLGAETEEMISYVMKKSIFWMFSKNTRKQMMKGFALILIKQLNQIYHTSLQKAEILTIDQILISCSSDITIIPINYPIELQFKDEEFTYINQLDYLIILNYEIPPNNIKNVIKIREAKIQSQSSKAQNIYLWSDLDEYVVNNFESYMENLIFMEKFYTNQNNEQKQQHCKEKLLQQEIRDLPETINKDPKICSYRPIKNLQVQ</sequence>
<protein>
    <submittedName>
        <fullName evidence="1">Eukaryotic-type carbonic anhydrase family protein</fullName>
    </submittedName>
</protein>
<dbReference type="AlphaFoldDB" id="W7XC37"/>
<organism evidence="1 2">
    <name type="scientific">Tetrahymena thermophila (strain SB210)</name>
    <dbReference type="NCBI Taxonomy" id="312017"/>
    <lineage>
        <taxon>Eukaryota</taxon>
        <taxon>Sar</taxon>
        <taxon>Alveolata</taxon>
        <taxon>Ciliophora</taxon>
        <taxon>Intramacronucleata</taxon>
        <taxon>Oligohymenophorea</taxon>
        <taxon>Hymenostomatida</taxon>
        <taxon>Tetrahymenina</taxon>
        <taxon>Tetrahymenidae</taxon>
        <taxon>Tetrahymena</taxon>
    </lineage>
</organism>
<keyword evidence="2" id="KW-1185">Reference proteome</keyword>
<dbReference type="EMBL" id="GG662723">
    <property type="protein sequence ID" value="EWS74937.1"/>
    <property type="molecule type" value="Genomic_DNA"/>
</dbReference>
<name>W7XC37_TETTS</name>
<proteinExistence type="predicted"/>
<dbReference type="InParanoid" id="W7XC37"/>
<dbReference type="KEGG" id="tet:TTHERM_000770619"/>
<dbReference type="RefSeq" id="XP_012652526.1">
    <property type="nucleotide sequence ID" value="XM_012797072.1"/>
</dbReference>
<reference evidence="2" key="1">
    <citation type="journal article" date="2006" name="PLoS Biol.">
        <title>Macronuclear genome sequence of the ciliate Tetrahymena thermophila, a model eukaryote.</title>
        <authorList>
            <person name="Eisen J.A."/>
            <person name="Coyne R.S."/>
            <person name="Wu M."/>
            <person name="Wu D."/>
            <person name="Thiagarajan M."/>
            <person name="Wortman J.R."/>
            <person name="Badger J.H."/>
            <person name="Ren Q."/>
            <person name="Amedeo P."/>
            <person name="Jones K.M."/>
            <person name="Tallon L.J."/>
            <person name="Delcher A.L."/>
            <person name="Salzberg S.L."/>
            <person name="Silva J.C."/>
            <person name="Haas B.J."/>
            <person name="Majoros W.H."/>
            <person name="Farzad M."/>
            <person name="Carlton J.M."/>
            <person name="Smith R.K. Jr."/>
            <person name="Garg J."/>
            <person name="Pearlman R.E."/>
            <person name="Karrer K.M."/>
            <person name="Sun L."/>
            <person name="Manning G."/>
            <person name="Elde N.C."/>
            <person name="Turkewitz A.P."/>
            <person name="Asai D.J."/>
            <person name="Wilkes D.E."/>
            <person name="Wang Y."/>
            <person name="Cai H."/>
            <person name="Collins K."/>
            <person name="Stewart B.A."/>
            <person name="Lee S.R."/>
            <person name="Wilamowska K."/>
            <person name="Weinberg Z."/>
            <person name="Ruzzo W.L."/>
            <person name="Wloga D."/>
            <person name="Gaertig J."/>
            <person name="Frankel J."/>
            <person name="Tsao C.-C."/>
            <person name="Gorovsky M.A."/>
            <person name="Keeling P.J."/>
            <person name="Waller R.F."/>
            <person name="Patron N.J."/>
            <person name="Cherry J.M."/>
            <person name="Stover N.A."/>
            <person name="Krieger C.J."/>
            <person name="del Toro C."/>
            <person name="Ryder H.F."/>
            <person name="Williamson S.C."/>
            <person name="Barbeau R.A."/>
            <person name="Hamilton E.P."/>
            <person name="Orias E."/>
        </authorList>
    </citation>
    <scope>NUCLEOTIDE SEQUENCE [LARGE SCALE GENOMIC DNA]</scope>
    <source>
        <strain evidence="2">SB210</strain>
    </source>
</reference>